<feature type="transmembrane region" description="Helical" evidence="1">
    <location>
        <begin position="157"/>
        <end position="177"/>
    </location>
</feature>
<keyword evidence="1" id="KW-0472">Membrane</keyword>
<dbReference type="Pfam" id="PF03988">
    <property type="entry name" value="DUF347"/>
    <property type="match status" value="4"/>
</dbReference>
<evidence type="ECO:0000313" key="2">
    <source>
        <dbReference type="EMBL" id="GAA4751530.1"/>
    </source>
</evidence>
<feature type="transmembrane region" description="Helical" evidence="1">
    <location>
        <begin position="184"/>
        <end position="202"/>
    </location>
</feature>
<name>A0ABP8ZB29_9MICO</name>
<dbReference type="EMBL" id="BAABLP010000005">
    <property type="protein sequence ID" value="GAA4751530.1"/>
    <property type="molecule type" value="Genomic_DNA"/>
</dbReference>
<gene>
    <name evidence="2" type="ORF">GCM10025783_25180</name>
</gene>
<feature type="transmembrane region" description="Helical" evidence="1">
    <location>
        <begin position="33"/>
        <end position="55"/>
    </location>
</feature>
<evidence type="ECO:0000256" key="1">
    <source>
        <dbReference type="SAM" id="Phobius"/>
    </source>
</evidence>
<keyword evidence="1" id="KW-0812">Transmembrane</keyword>
<keyword evidence="1" id="KW-1133">Transmembrane helix</keyword>
<feature type="transmembrane region" description="Helical" evidence="1">
    <location>
        <begin position="214"/>
        <end position="238"/>
    </location>
</feature>
<keyword evidence="3" id="KW-1185">Reference proteome</keyword>
<dbReference type="Proteomes" id="UP001500121">
    <property type="component" value="Unassembled WGS sequence"/>
</dbReference>
<dbReference type="InterPro" id="IPR007136">
    <property type="entry name" value="DUF347"/>
</dbReference>
<evidence type="ECO:0000313" key="3">
    <source>
        <dbReference type="Proteomes" id="UP001500121"/>
    </source>
</evidence>
<feature type="transmembrane region" description="Helical" evidence="1">
    <location>
        <begin position="131"/>
        <end position="151"/>
    </location>
</feature>
<organism evidence="2 3">
    <name type="scientific">Amnibacterium soli</name>
    <dbReference type="NCBI Taxonomy" id="1282736"/>
    <lineage>
        <taxon>Bacteria</taxon>
        <taxon>Bacillati</taxon>
        <taxon>Actinomycetota</taxon>
        <taxon>Actinomycetes</taxon>
        <taxon>Micrococcales</taxon>
        <taxon>Microbacteriaceae</taxon>
        <taxon>Amnibacterium</taxon>
    </lineage>
</organism>
<reference evidence="3" key="1">
    <citation type="journal article" date="2019" name="Int. J. Syst. Evol. Microbiol.">
        <title>The Global Catalogue of Microorganisms (GCM) 10K type strain sequencing project: providing services to taxonomists for standard genome sequencing and annotation.</title>
        <authorList>
            <consortium name="The Broad Institute Genomics Platform"/>
            <consortium name="The Broad Institute Genome Sequencing Center for Infectious Disease"/>
            <person name="Wu L."/>
            <person name="Ma J."/>
        </authorList>
    </citation>
    <scope>NUCLEOTIDE SEQUENCE [LARGE SCALE GENOMIC DNA]</scope>
    <source>
        <strain evidence="3">JCM 19015</strain>
    </source>
</reference>
<comment type="caution">
    <text evidence="2">The sequence shown here is derived from an EMBL/GenBank/DDBJ whole genome shotgun (WGS) entry which is preliminary data.</text>
</comment>
<feature type="transmembrane region" description="Helical" evidence="1">
    <location>
        <begin position="93"/>
        <end position="111"/>
    </location>
</feature>
<protein>
    <submittedName>
        <fullName evidence="2">Membrane protein</fullName>
    </submittedName>
</protein>
<proteinExistence type="predicted"/>
<feature type="transmembrane region" description="Helical" evidence="1">
    <location>
        <begin position="62"/>
        <end position="81"/>
    </location>
</feature>
<accession>A0ABP8ZB29</accession>
<sequence length="256" mass="27043">MLNKVPQVTLLFWLVKICSTTVGETGADFLNDTLGFGLTGTTLVAAGALAVGLAVQFAVRRYIPAIYWTNVVVISVVGTLFSDNLVDGWGVPLSVSTLIFAVGLAAAFIAWYRSERTLSIHTIVTRRREAFYWIAILFAFALGTSAGDWFAEGMGLGYLPSAAVFAGAIGVVAVARFGFKASEVLTFWIAYVLTRPLGASLGDLFTQSKADGGLGFGTGAVSDAFLLIIVGGVLVFTVQQRSAGRRDRAEQGLVGA</sequence>